<reference evidence="2" key="1">
    <citation type="journal article" date="2019" name="Int. J. Syst. Evol. Microbiol.">
        <title>The Global Catalogue of Microorganisms (GCM) 10K type strain sequencing project: providing services to taxonomists for standard genome sequencing and annotation.</title>
        <authorList>
            <consortium name="The Broad Institute Genomics Platform"/>
            <consortium name="The Broad Institute Genome Sequencing Center for Infectious Disease"/>
            <person name="Wu L."/>
            <person name="Ma J."/>
        </authorList>
    </citation>
    <scope>NUCLEOTIDE SEQUENCE [LARGE SCALE GENOMIC DNA]</scope>
    <source>
        <strain evidence="2">CGMCC 4.7466</strain>
    </source>
</reference>
<evidence type="ECO:0000313" key="2">
    <source>
        <dbReference type="Proteomes" id="UP001595818"/>
    </source>
</evidence>
<evidence type="ECO:0000313" key="1">
    <source>
        <dbReference type="EMBL" id="MFC4875025.1"/>
    </source>
</evidence>
<dbReference type="Proteomes" id="UP001595818">
    <property type="component" value="Unassembled WGS sequence"/>
</dbReference>
<name>A0ABV9T8A7_9BACT</name>
<organism evidence="1 2">
    <name type="scientific">Negadavirga shengliensis</name>
    <dbReference type="NCBI Taxonomy" id="1389218"/>
    <lineage>
        <taxon>Bacteria</taxon>
        <taxon>Pseudomonadati</taxon>
        <taxon>Bacteroidota</taxon>
        <taxon>Cytophagia</taxon>
        <taxon>Cytophagales</taxon>
        <taxon>Cyclobacteriaceae</taxon>
        <taxon>Negadavirga</taxon>
    </lineage>
</organism>
<proteinExistence type="predicted"/>
<comment type="caution">
    <text evidence="1">The sequence shown here is derived from an EMBL/GenBank/DDBJ whole genome shotgun (WGS) entry which is preliminary data.</text>
</comment>
<dbReference type="EMBL" id="JBHSJJ010000028">
    <property type="protein sequence ID" value="MFC4875025.1"/>
    <property type="molecule type" value="Genomic_DNA"/>
</dbReference>
<sequence length="198" mass="23750">MIKKMFVATDNPSRFRFENQNIISIKDLNNGRLEDYFYNVRDKKNARKHIQLNQFLYYDNLSRYSLIPDDTSFTLTADDTVFTFTKGANLTVDLRIYTDLMATIFNEPNGLIQTEGDFRVILNTRNVSNTNLVFGNFVRPYFQLTRLDREFQDVFYENNAINKRLELVQKRPFTFGMFLNFFEYKYKRGWKLWPQSRV</sequence>
<protein>
    <submittedName>
        <fullName evidence="1">Uncharacterized protein</fullName>
    </submittedName>
</protein>
<dbReference type="RefSeq" id="WP_377069444.1">
    <property type="nucleotide sequence ID" value="NZ_JBHSJJ010000028.1"/>
</dbReference>
<accession>A0ABV9T8A7</accession>
<gene>
    <name evidence="1" type="ORF">ACFPFU_25200</name>
</gene>
<keyword evidence="2" id="KW-1185">Reference proteome</keyword>